<dbReference type="InterPro" id="IPR029058">
    <property type="entry name" value="AB_hydrolase_fold"/>
</dbReference>
<dbReference type="InterPro" id="IPR013595">
    <property type="entry name" value="Pept_S33_TAP-like_C"/>
</dbReference>
<name>A0ABU2LYP5_9ACTN</name>
<dbReference type="SUPFAM" id="SSF53474">
    <property type="entry name" value="alpha/beta-Hydrolases"/>
    <property type="match status" value="1"/>
</dbReference>
<evidence type="ECO:0000256" key="3">
    <source>
        <dbReference type="ARBA" id="ARBA00022801"/>
    </source>
</evidence>
<gene>
    <name evidence="5" type="ORF">RNC47_30640</name>
</gene>
<proteinExistence type="inferred from homology"/>
<comment type="caution">
    <text evidence="5">The sequence shown here is derived from an EMBL/GenBank/DDBJ whole genome shotgun (WGS) entry which is preliminary data.</text>
</comment>
<sequence>MRGGNTRAVALVVAVWLGVGACSGGGVAARPAVEPSEQAAETPPLPERFTEQRLAWDECQAPTPLQGSGDVPGSEWQCATLTVPLDYAAPGSGETIGVAVIRKPATGGERLGSLVFNFGGPGGSGVAALPRSGERYAELNERYDLVSFDPRGVGASEGVVCRSDAEIDAAAQRNDGPPVGEAEELAYLSRAYDHARACEAAAGPLLPHLTTVDAARDLDLLRRALGDERLNYFGISYGTKLGAVHAHLFPEHVGRTVLDAVVDPTRDVVERALLQTQGFQLALDRYLDACVPRDGCPTEDGLAELFDALAERPLPTDSGRRLTQGLAVTAVLGALYSELSWPTLTEGVRQAREDGRGELLLAAAERYNGRDAEGRYRNLHAANTAVNCADFASRPDVADVRAHEPAFVEASPVFGPHLVWSLLDCAYWPVVGERDQPEVSAPGAGPILLVGTVGDPATPYVGARRMREALGEGVGVLLTYEGEGHGGYQSGDACVVGTVNAYLLAGTTPPDGTVCP</sequence>
<dbReference type="EMBL" id="JAVREM010000070">
    <property type="protein sequence ID" value="MDT0322679.1"/>
    <property type="molecule type" value="Genomic_DNA"/>
</dbReference>
<dbReference type="RefSeq" id="WP_311603421.1">
    <property type="nucleotide sequence ID" value="NZ_JAVREM010000070.1"/>
</dbReference>
<evidence type="ECO:0000256" key="2">
    <source>
        <dbReference type="ARBA" id="ARBA00022729"/>
    </source>
</evidence>
<dbReference type="InterPro" id="IPR051601">
    <property type="entry name" value="Serine_prot/Carboxylest_S33"/>
</dbReference>
<dbReference type="PANTHER" id="PTHR43248">
    <property type="entry name" value="2-SUCCINYL-6-HYDROXY-2,4-CYCLOHEXADIENE-1-CARBOXYLATE SYNTHASE"/>
    <property type="match status" value="1"/>
</dbReference>
<protein>
    <submittedName>
        <fullName evidence="5">Alpha/beta hydrolase</fullName>
    </submittedName>
</protein>
<comment type="similarity">
    <text evidence="1">Belongs to the peptidase S33 family.</text>
</comment>
<reference evidence="6" key="1">
    <citation type="submission" date="2023-07" db="EMBL/GenBank/DDBJ databases">
        <title>30 novel species of actinomycetes from the DSMZ collection.</title>
        <authorList>
            <person name="Nouioui I."/>
        </authorList>
    </citation>
    <scope>NUCLEOTIDE SEQUENCE [LARGE SCALE GENOMIC DNA]</scope>
    <source>
        <strain evidence="6">DSM 44918</strain>
    </source>
</reference>
<organism evidence="5 6">
    <name type="scientific">Streptomyces millisiae</name>
    <dbReference type="NCBI Taxonomy" id="3075542"/>
    <lineage>
        <taxon>Bacteria</taxon>
        <taxon>Bacillati</taxon>
        <taxon>Actinomycetota</taxon>
        <taxon>Actinomycetes</taxon>
        <taxon>Kitasatosporales</taxon>
        <taxon>Streptomycetaceae</taxon>
        <taxon>Streptomyces</taxon>
    </lineage>
</organism>
<keyword evidence="2" id="KW-0732">Signal</keyword>
<dbReference type="PANTHER" id="PTHR43248:SF29">
    <property type="entry name" value="TRIPEPTIDYL AMINOPEPTIDASE"/>
    <property type="match status" value="1"/>
</dbReference>
<feature type="domain" description="Peptidase S33 tripeptidyl aminopeptidase-like C-terminal" evidence="4">
    <location>
        <begin position="411"/>
        <end position="515"/>
    </location>
</feature>
<dbReference type="PROSITE" id="PS51257">
    <property type="entry name" value="PROKAR_LIPOPROTEIN"/>
    <property type="match status" value="1"/>
</dbReference>
<dbReference type="GO" id="GO:0016787">
    <property type="term" value="F:hydrolase activity"/>
    <property type="evidence" value="ECO:0007669"/>
    <property type="project" value="UniProtKB-KW"/>
</dbReference>
<keyword evidence="3 5" id="KW-0378">Hydrolase</keyword>
<dbReference type="Pfam" id="PF08386">
    <property type="entry name" value="Abhydrolase_4"/>
    <property type="match status" value="1"/>
</dbReference>
<evidence type="ECO:0000313" key="5">
    <source>
        <dbReference type="EMBL" id="MDT0322679.1"/>
    </source>
</evidence>
<evidence type="ECO:0000256" key="1">
    <source>
        <dbReference type="ARBA" id="ARBA00010088"/>
    </source>
</evidence>
<accession>A0ABU2LYP5</accession>
<evidence type="ECO:0000313" key="6">
    <source>
        <dbReference type="Proteomes" id="UP001183420"/>
    </source>
</evidence>
<dbReference type="Gene3D" id="3.40.50.1820">
    <property type="entry name" value="alpha/beta hydrolase"/>
    <property type="match status" value="1"/>
</dbReference>
<keyword evidence="6" id="KW-1185">Reference proteome</keyword>
<evidence type="ECO:0000259" key="4">
    <source>
        <dbReference type="Pfam" id="PF08386"/>
    </source>
</evidence>
<dbReference type="Proteomes" id="UP001183420">
    <property type="component" value="Unassembled WGS sequence"/>
</dbReference>